<evidence type="ECO:0000313" key="4">
    <source>
        <dbReference type="Proteomes" id="UP000553980"/>
    </source>
</evidence>
<proteinExistence type="predicted"/>
<dbReference type="EMBL" id="JACIEX010000007">
    <property type="protein sequence ID" value="MBB4094848.1"/>
    <property type="molecule type" value="Genomic_DNA"/>
</dbReference>
<reference evidence="2 3" key="1">
    <citation type="journal article" date="2011" name="Int. J. Syst. Evol. Microbiol.">
        <title>Ochrobactrum pecoris sp. nov., isolated from farm animals.</title>
        <authorList>
            <person name="Kampfer P."/>
            <person name="Huber B."/>
            <person name="Busse H.J."/>
            <person name="Scholz H.C."/>
            <person name="Tomaso H."/>
            <person name="Hotzel H."/>
            <person name="Melzer F."/>
        </authorList>
    </citation>
    <scope>NUCLEOTIDE SEQUENCE [LARGE SCALE GENOMIC DNA]</scope>
    <source>
        <strain evidence="2 3">08RB2639</strain>
    </source>
</reference>
<organism evidence="2 3">
    <name type="scientific">Brucella pecoris</name>
    <dbReference type="NCBI Taxonomy" id="867683"/>
    <lineage>
        <taxon>Bacteria</taxon>
        <taxon>Pseudomonadati</taxon>
        <taxon>Pseudomonadota</taxon>
        <taxon>Alphaproteobacteria</taxon>
        <taxon>Hyphomicrobiales</taxon>
        <taxon>Brucellaceae</taxon>
        <taxon>Brucella/Ochrobactrum group</taxon>
        <taxon>Brucella</taxon>
    </lineage>
</organism>
<evidence type="ECO:0000313" key="3">
    <source>
        <dbReference type="Proteomes" id="UP000313390"/>
    </source>
</evidence>
<dbReference type="RefSeq" id="WP_140021251.1">
    <property type="nucleotide sequence ID" value="NZ_JACIEX010000007.1"/>
</dbReference>
<sequence>MKIIAQTDRAYLVEMTDDEIVRAAGFSSTYNDEWAKQNGGRRDPVIGSELNVNAAYMFHSRISGAQEKCVQSAGFLRGLADMIERSLPDVITQPEVSNREESAS</sequence>
<keyword evidence="4" id="KW-1185">Reference proteome</keyword>
<evidence type="ECO:0008006" key="5">
    <source>
        <dbReference type="Google" id="ProtNLM"/>
    </source>
</evidence>
<reference evidence="2" key="2">
    <citation type="submission" date="2019-06" db="EMBL/GenBank/DDBJ databases">
        <authorList>
            <person name="Hu M."/>
        </authorList>
    </citation>
    <scope>NUCLEOTIDE SEQUENCE</scope>
    <source>
        <strain evidence="2">08RB2639</strain>
    </source>
</reference>
<gene>
    <name evidence="2" type="ORF">FIB18_13660</name>
    <name evidence="1" type="ORF">GGQ79_003383</name>
</gene>
<dbReference type="Proteomes" id="UP000313390">
    <property type="component" value="Unassembled WGS sequence"/>
</dbReference>
<reference evidence="1 4" key="3">
    <citation type="submission" date="2020-08" db="EMBL/GenBank/DDBJ databases">
        <title>Genomic Encyclopedia of Type Strains, Phase IV (KMG-IV): sequencing the most valuable type-strain genomes for metagenomic binning, comparative biology and taxonomic classification.</title>
        <authorList>
            <person name="Goeker M."/>
        </authorList>
    </citation>
    <scope>NUCLEOTIDE SEQUENCE [LARGE SCALE GENOMIC DNA]</scope>
    <source>
        <strain evidence="1 4">DSM 23868</strain>
    </source>
</reference>
<dbReference type="EMBL" id="VEWK01000007">
    <property type="protein sequence ID" value="TNV11225.1"/>
    <property type="molecule type" value="Genomic_DNA"/>
</dbReference>
<dbReference type="AlphaFoldDB" id="A0A5C5CJF6"/>
<accession>A0A5C5CJF6</accession>
<protein>
    <recommendedName>
        <fullName evidence="5">Phage protein</fullName>
    </recommendedName>
</protein>
<evidence type="ECO:0000313" key="1">
    <source>
        <dbReference type="EMBL" id="MBB4094848.1"/>
    </source>
</evidence>
<name>A0A5C5CJF6_9HYPH</name>
<comment type="caution">
    <text evidence="2">The sequence shown here is derived from an EMBL/GenBank/DDBJ whole genome shotgun (WGS) entry which is preliminary data.</text>
</comment>
<dbReference type="OrthoDB" id="8453116at2"/>
<evidence type="ECO:0000313" key="2">
    <source>
        <dbReference type="EMBL" id="TNV11225.1"/>
    </source>
</evidence>
<dbReference type="Proteomes" id="UP000553980">
    <property type="component" value="Unassembled WGS sequence"/>
</dbReference>